<reference evidence="5" key="1">
    <citation type="journal article" date="2019" name="Int. J. Syst. Evol. Microbiol.">
        <title>The Global Catalogue of Microorganisms (GCM) 10K type strain sequencing project: providing services to taxonomists for standard genome sequencing and annotation.</title>
        <authorList>
            <consortium name="The Broad Institute Genomics Platform"/>
            <consortium name="The Broad Institute Genome Sequencing Center for Infectious Disease"/>
            <person name="Wu L."/>
            <person name="Ma J."/>
        </authorList>
    </citation>
    <scope>NUCLEOTIDE SEQUENCE [LARGE SCALE GENOMIC DNA]</scope>
    <source>
        <strain evidence="5">CGMCC 4.1469</strain>
    </source>
</reference>
<dbReference type="InterPro" id="IPR001296">
    <property type="entry name" value="Glyco_trans_1"/>
</dbReference>
<name>A0ABW0KLG2_9BACT</name>
<evidence type="ECO:0000313" key="5">
    <source>
        <dbReference type="Proteomes" id="UP001596052"/>
    </source>
</evidence>
<evidence type="ECO:0000259" key="3">
    <source>
        <dbReference type="Pfam" id="PF13439"/>
    </source>
</evidence>
<accession>A0ABW0KLG2</accession>
<dbReference type="Pfam" id="PF13439">
    <property type="entry name" value="Glyco_transf_4"/>
    <property type="match status" value="1"/>
</dbReference>
<keyword evidence="5" id="KW-1185">Reference proteome</keyword>
<dbReference type="InterPro" id="IPR028098">
    <property type="entry name" value="Glyco_trans_4-like_N"/>
</dbReference>
<dbReference type="CDD" id="cd03809">
    <property type="entry name" value="GT4_MtfB-like"/>
    <property type="match status" value="1"/>
</dbReference>
<dbReference type="PANTHER" id="PTHR46401">
    <property type="entry name" value="GLYCOSYLTRANSFERASE WBBK-RELATED"/>
    <property type="match status" value="1"/>
</dbReference>
<feature type="domain" description="Glycosyltransferase subfamily 4-like N-terminal" evidence="3">
    <location>
        <begin position="16"/>
        <end position="178"/>
    </location>
</feature>
<evidence type="ECO:0000259" key="2">
    <source>
        <dbReference type="Pfam" id="PF00534"/>
    </source>
</evidence>
<dbReference type="SUPFAM" id="SSF53756">
    <property type="entry name" value="UDP-Glycosyltransferase/glycogen phosphorylase"/>
    <property type="match status" value="1"/>
</dbReference>
<dbReference type="Gene3D" id="3.40.50.2000">
    <property type="entry name" value="Glycogen Phosphorylase B"/>
    <property type="match status" value="2"/>
</dbReference>
<organism evidence="4 5">
    <name type="scientific">Prosthecobacter fluviatilis</name>
    <dbReference type="NCBI Taxonomy" id="445931"/>
    <lineage>
        <taxon>Bacteria</taxon>
        <taxon>Pseudomonadati</taxon>
        <taxon>Verrucomicrobiota</taxon>
        <taxon>Verrucomicrobiia</taxon>
        <taxon>Verrucomicrobiales</taxon>
        <taxon>Verrucomicrobiaceae</taxon>
        <taxon>Prosthecobacter</taxon>
    </lineage>
</organism>
<dbReference type="EMBL" id="JBHSMQ010000001">
    <property type="protein sequence ID" value="MFC5453421.1"/>
    <property type="molecule type" value="Genomic_DNA"/>
</dbReference>
<keyword evidence="1" id="KW-0808">Transferase</keyword>
<evidence type="ECO:0000313" key="4">
    <source>
        <dbReference type="EMBL" id="MFC5453421.1"/>
    </source>
</evidence>
<dbReference type="Proteomes" id="UP001596052">
    <property type="component" value="Unassembled WGS sequence"/>
</dbReference>
<dbReference type="RefSeq" id="WP_377162481.1">
    <property type="nucleotide sequence ID" value="NZ_JBHSMQ010000001.1"/>
</dbReference>
<evidence type="ECO:0000256" key="1">
    <source>
        <dbReference type="ARBA" id="ARBA00022679"/>
    </source>
</evidence>
<protein>
    <submittedName>
        <fullName evidence="4">Glycosyltransferase family 4 protein</fullName>
    </submittedName>
</protein>
<dbReference type="PANTHER" id="PTHR46401:SF2">
    <property type="entry name" value="GLYCOSYLTRANSFERASE WBBK-RELATED"/>
    <property type="match status" value="1"/>
</dbReference>
<proteinExistence type="predicted"/>
<gene>
    <name evidence="4" type="ORF">ACFQDI_01030</name>
</gene>
<dbReference type="Pfam" id="PF00534">
    <property type="entry name" value="Glycos_transf_1"/>
    <property type="match status" value="1"/>
</dbReference>
<comment type="caution">
    <text evidence="4">The sequence shown here is derived from an EMBL/GenBank/DDBJ whole genome shotgun (WGS) entry which is preliminary data.</text>
</comment>
<feature type="domain" description="Glycosyl transferase family 1" evidence="2">
    <location>
        <begin position="193"/>
        <end position="353"/>
    </location>
</feature>
<sequence>MKVAISTSVIQRGKTGVAQYVLALTKALMPYADIVKFHILALAQDLPLFEFARGRMEIVPVDERWRPAVRNIWWHQQMLPRWLARQQIDVLHVPSYRRMVHSAHCHLVSTIHDLAPFHVKKKYDLARMIYGRVIVKHLARRQDGIIAVSTSTARDVEHYFGVPMEKQNVILNGIDHARFHPGDPNAAQAMVEQRWQLQDPFFLYVSRLEHPAKNHTRLIEAFDHFKNTSGSPWQLVLAGSDWHGAEHIHTAARESRHSRDIRFLGFVEDAALPSLYQAASAMVYPSLFEGFGLPPVEAMACGCPVISSKSGSLAEVVGKAARIIDPEDVGDIARALQEIAQNDEKRAALIAAGFENARRFSWDDNARRVMDVYEKPFTGSRSWGG</sequence>